<reference evidence="1 2" key="1">
    <citation type="submission" date="2017-03" db="EMBL/GenBank/DDBJ databases">
        <authorList>
            <person name="Safronova V.I."/>
            <person name="Sazanova A.L."/>
            <person name="Chirak E.R."/>
        </authorList>
    </citation>
    <scope>NUCLEOTIDE SEQUENCE [LARGE SCALE GENOMIC DNA]</scope>
    <source>
        <strain evidence="1 2">Tri-43</strain>
    </source>
</reference>
<dbReference type="Proteomes" id="UP000290767">
    <property type="component" value="Unassembled WGS sequence"/>
</dbReference>
<organism evidence="1 2">
    <name type="scientific">Rhizobium leguminosarum</name>
    <dbReference type="NCBI Taxonomy" id="384"/>
    <lineage>
        <taxon>Bacteria</taxon>
        <taxon>Pseudomonadati</taxon>
        <taxon>Pseudomonadota</taxon>
        <taxon>Alphaproteobacteria</taxon>
        <taxon>Hyphomicrobiales</taxon>
        <taxon>Rhizobiaceae</taxon>
        <taxon>Rhizobium/Agrobacterium group</taxon>
        <taxon>Rhizobium</taxon>
    </lineage>
</organism>
<protein>
    <submittedName>
        <fullName evidence="1">Uncharacterized protein</fullName>
    </submittedName>
</protein>
<evidence type="ECO:0000313" key="1">
    <source>
        <dbReference type="EMBL" id="RXT28927.1"/>
    </source>
</evidence>
<comment type="caution">
    <text evidence="1">The sequence shown here is derived from an EMBL/GenBank/DDBJ whole genome shotgun (WGS) entry which is preliminary data.</text>
</comment>
<evidence type="ECO:0000313" key="2">
    <source>
        <dbReference type="Proteomes" id="UP000290767"/>
    </source>
</evidence>
<name>A0A4Q1UCS4_RHILE</name>
<gene>
    <name evidence="1" type="ORF">B5P46_09305</name>
</gene>
<dbReference type="AlphaFoldDB" id="A0A4Q1UCS4"/>
<accession>A0A4Q1UCS4</accession>
<sequence length="73" mass="7925">MPPAGIDDHDADIALLFRGTADDIDQIDVVPNLRYGIALYDGVERHCDVLGTRLRAVGALFCSTSIFTLHLPS</sequence>
<dbReference type="EMBL" id="MZMU01000003">
    <property type="protein sequence ID" value="RXT28927.1"/>
    <property type="molecule type" value="Genomic_DNA"/>
</dbReference>
<proteinExistence type="predicted"/>